<reference evidence="1 2" key="1">
    <citation type="submission" date="2016-05" db="EMBL/GenBank/DDBJ databases">
        <title>Single-cell genome of chain-forming Candidatus Thiomargarita nelsonii and comparison to other large sulfur-oxidizing bacteria.</title>
        <authorList>
            <person name="Winkel M."/>
            <person name="Salman V."/>
            <person name="Woyke T."/>
            <person name="Schulz-Vogt H."/>
            <person name="Richter M."/>
            <person name="Flood B."/>
            <person name="Bailey J."/>
            <person name="Amann R."/>
            <person name="Mussmann M."/>
        </authorList>
    </citation>
    <scope>NUCLEOTIDE SEQUENCE [LARGE SCALE GENOMIC DNA]</scope>
    <source>
        <strain evidence="1 2">THI036</strain>
    </source>
</reference>
<dbReference type="EMBL" id="LUTY01002543">
    <property type="protein sequence ID" value="OAD20124.1"/>
    <property type="molecule type" value="Genomic_DNA"/>
</dbReference>
<dbReference type="SUPFAM" id="SSF141452">
    <property type="entry name" value="Hcp1-like"/>
    <property type="match status" value="1"/>
</dbReference>
<evidence type="ECO:0000313" key="1">
    <source>
        <dbReference type="EMBL" id="OAD20124.1"/>
    </source>
</evidence>
<dbReference type="Proteomes" id="UP000076962">
    <property type="component" value="Unassembled WGS sequence"/>
</dbReference>
<keyword evidence="2" id="KW-1185">Reference proteome</keyword>
<sequence>MEGKQEHYFTHTLTDATIVDITAETVLATDESLDYRDHEVVFSLVYLKIKWEHVVAGTSGEDTWRKPAA</sequence>
<dbReference type="InterPro" id="IPR008514">
    <property type="entry name" value="T6SS_Hcp"/>
</dbReference>
<organism evidence="1 2">
    <name type="scientific">Candidatus Thiomargarita nelsonii</name>
    <dbReference type="NCBI Taxonomy" id="1003181"/>
    <lineage>
        <taxon>Bacteria</taxon>
        <taxon>Pseudomonadati</taxon>
        <taxon>Pseudomonadota</taxon>
        <taxon>Gammaproteobacteria</taxon>
        <taxon>Thiotrichales</taxon>
        <taxon>Thiotrichaceae</taxon>
        <taxon>Thiomargarita</taxon>
    </lineage>
</organism>
<name>A0A176RWK9_9GAMM</name>
<evidence type="ECO:0000313" key="2">
    <source>
        <dbReference type="Proteomes" id="UP000076962"/>
    </source>
</evidence>
<protein>
    <submittedName>
        <fullName evidence="1">Hcp1 family type VI secretion system effector</fullName>
    </submittedName>
</protein>
<dbReference type="Gene3D" id="2.30.110.20">
    <property type="entry name" value="Hcp1-like"/>
    <property type="match status" value="1"/>
</dbReference>
<dbReference type="PATRIC" id="fig|1003181.4.peg.5529"/>
<proteinExistence type="predicted"/>
<dbReference type="InterPro" id="IPR036624">
    <property type="entry name" value="Hcp1-lik_sf"/>
</dbReference>
<comment type="caution">
    <text evidence="1">The sequence shown here is derived from an EMBL/GenBank/DDBJ whole genome shotgun (WGS) entry which is preliminary data.</text>
</comment>
<gene>
    <name evidence="1" type="ORF">THIOM_004198</name>
</gene>
<dbReference type="AlphaFoldDB" id="A0A176RWK9"/>
<accession>A0A176RWK9</accession>
<dbReference type="Pfam" id="PF05638">
    <property type="entry name" value="T6SS_HCP"/>
    <property type="match status" value="1"/>
</dbReference>